<evidence type="ECO:0000313" key="1">
    <source>
        <dbReference type="EMBL" id="CAD0152336.1"/>
    </source>
</evidence>
<organism evidence="1 2">
    <name type="scientific">Streptococcus thermophilus</name>
    <dbReference type="NCBI Taxonomy" id="1308"/>
    <lineage>
        <taxon>Bacteria</taxon>
        <taxon>Bacillati</taxon>
        <taxon>Bacillota</taxon>
        <taxon>Bacilli</taxon>
        <taxon>Lactobacillales</taxon>
        <taxon>Streptococcaceae</taxon>
        <taxon>Streptococcus</taxon>
    </lineage>
</organism>
<proteinExistence type="predicted"/>
<name>A0A8D6XTM0_STRTR</name>
<sequence>MKKFYAQIDMWVRVLVIVVVIVLGLRVLIYSTEVWRKIIIIGVPLLVYNTIAYVKKKKC</sequence>
<dbReference type="EMBL" id="LR822027">
    <property type="protein sequence ID" value="CAD0152336.1"/>
    <property type="molecule type" value="Genomic_DNA"/>
</dbReference>
<reference evidence="1 2" key="1">
    <citation type="submission" date="2020-06" db="EMBL/GenBank/DDBJ databases">
        <authorList>
            <person name="Chuat V."/>
        </authorList>
    </citation>
    <scope>NUCLEOTIDE SEQUENCE [LARGE SCALE GENOMIC DNA]</scope>
    <source>
        <strain evidence="1">STH_CIRM_998</strain>
    </source>
</reference>
<dbReference type="Proteomes" id="UP000509791">
    <property type="component" value="Chromosome"/>
</dbReference>
<gene>
    <name evidence="1" type="ORF">STHERMO_1055</name>
</gene>
<accession>A0A8D6XTM0</accession>
<dbReference type="AlphaFoldDB" id="A0A8D6XTM0"/>
<protein>
    <submittedName>
        <fullName evidence="1">Uncharacterized protein</fullName>
    </submittedName>
</protein>
<evidence type="ECO:0000313" key="2">
    <source>
        <dbReference type="Proteomes" id="UP000509791"/>
    </source>
</evidence>
<dbReference type="RefSeq" id="WP_095559357.1">
    <property type="nucleotide sequence ID" value="NZ_CP017064.1"/>
</dbReference>